<name>A0ABY6GIG0_9PROT</name>
<dbReference type="RefSeq" id="WP_319806789.1">
    <property type="nucleotide sequence ID" value="NZ_CP107052.1"/>
</dbReference>
<dbReference type="EMBL" id="CP107052">
    <property type="protein sequence ID" value="UYH51195.1"/>
    <property type="molecule type" value="Genomic_DNA"/>
</dbReference>
<dbReference type="PANTHER" id="PTHR30472:SF67">
    <property type="entry name" value="PERMEASE OF ABC TRANSPORTER-RELATED"/>
    <property type="match status" value="1"/>
</dbReference>
<accession>A0ABY6GIG0</accession>
<dbReference type="Pfam" id="PF01032">
    <property type="entry name" value="FecCD"/>
    <property type="match status" value="1"/>
</dbReference>
<feature type="transmembrane region" description="Helical" evidence="8">
    <location>
        <begin position="114"/>
        <end position="137"/>
    </location>
</feature>
<dbReference type="Gene3D" id="1.10.3470.10">
    <property type="entry name" value="ABC transporter involved in vitamin B12 uptake, BtuC"/>
    <property type="match status" value="1"/>
</dbReference>
<keyword evidence="4" id="KW-1003">Cell membrane</keyword>
<sequence>MRRLLFFTLIGTSACALALASISLGPVHFSPHALYAALIAGPFSQDVTAQIIWTLRFPRLVLAIAAGIVMARAGMALQIVTRNGLADPYLFGLSSGASAGAIAMIVFFGDQFGVMTAFTGAIVGGGLATFFLMTLLFSQLNHRPFAAPGRLILAGVAISFLFTTCADLLVYAGDRNTAQSILFWTMGSFSAADWRTLPFALCAIAILSLFLKIKALPLEALKAGDDVARSLGVSTSRLRVQTILLCALSCGAVVAITGPIPFIGLIVPHLVRGMGRMTITEMTPLVGLMGAGLAVASDVTGRVVLPDQELPVGVVISAIGSVFLGWMVARGRI</sequence>
<feature type="transmembrane region" description="Helical" evidence="8">
    <location>
        <begin position="192"/>
        <end position="211"/>
    </location>
</feature>
<comment type="subcellular location">
    <subcellularLocation>
        <location evidence="1">Cell membrane</location>
        <topology evidence="1">Multi-pass membrane protein</topology>
    </subcellularLocation>
</comment>
<evidence type="ECO:0000256" key="6">
    <source>
        <dbReference type="ARBA" id="ARBA00022989"/>
    </source>
</evidence>
<keyword evidence="10" id="KW-1185">Reference proteome</keyword>
<keyword evidence="6 8" id="KW-1133">Transmembrane helix</keyword>
<evidence type="ECO:0000256" key="4">
    <source>
        <dbReference type="ARBA" id="ARBA00022475"/>
    </source>
</evidence>
<evidence type="ECO:0000256" key="7">
    <source>
        <dbReference type="ARBA" id="ARBA00023136"/>
    </source>
</evidence>
<dbReference type="InterPro" id="IPR000522">
    <property type="entry name" value="ABC_transptr_permease_BtuC"/>
</dbReference>
<keyword evidence="5 8" id="KW-0812">Transmembrane</keyword>
<evidence type="ECO:0000256" key="2">
    <source>
        <dbReference type="ARBA" id="ARBA00007935"/>
    </source>
</evidence>
<evidence type="ECO:0000256" key="5">
    <source>
        <dbReference type="ARBA" id="ARBA00022692"/>
    </source>
</evidence>
<evidence type="ECO:0000256" key="8">
    <source>
        <dbReference type="SAM" id="Phobius"/>
    </source>
</evidence>
<dbReference type="CDD" id="cd06550">
    <property type="entry name" value="TM_ABC_iron-siderophores_like"/>
    <property type="match status" value="1"/>
</dbReference>
<feature type="transmembrane region" description="Helical" evidence="8">
    <location>
        <begin position="89"/>
        <end position="108"/>
    </location>
</feature>
<organism evidence="9 10">
    <name type="scientific">Candidatus Kirkpatrickella diaphorinae</name>
    <dbReference type="NCBI Taxonomy" id="2984322"/>
    <lineage>
        <taxon>Bacteria</taxon>
        <taxon>Pseudomonadati</taxon>
        <taxon>Pseudomonadota</taxon>
        <taxon>Alphaproteobacteria</taxon>
        <taxon>Acetobacterales</taxon>
        <taxon>Acetobacteraceae</taxon>
        <taxon>Candidatus Kirkpatrickella</taxon>
    </lineage>
</organism>
<feature type="transmembrane region" description="Helical" evidence="8">
    <location>
        <begin position="310"/>
        <end position="329"/>
    </location>
</feature>
<dbReference type="InterPro" id="IPR037294">
    <property type="entry name" value="ABC_BtuC-like"/>
</dbReference>
<feature type="transmembrane region" description="Helical" evidence="8">
    <location>
        <begin position="243"/>
        <end position="267"/>
    </location>
</feature>
<dbReference type="PANTHER" id="PTHR30472">
    <property type="entry name" value="FERRIC ENTEROBACTIN TRANSPORT SYSTEM PERMEASE PROTEIN"/>
    <property type="match status" value="1"/>
</dbReference>
<evidence type="ECO:0000256" key="1">
    <source>
        <dbReference type="ARBA" id="ARBA00004651"/>
    </source>
</evidence>
<gene>
    <name evidence="9" type="ORF">N5W20_08920</name>
</gene>
<keyword evidence="7 8" id="KW-0472">Membrane</keyword>
<keyword evidence="3" id="KW-0813">Transport</keyword>
<protein>
    <submittedName>
        <fullName evidence="9">Iron ABC transporter permease</fullName>
    </submittedName>
</protein>
<evidence type="ECO:0000313" key="9">
    <source>
        <dbReference type="EMBL" id="UYH51195.1"/>
    </source>
</evidence>
<dbReference type="PROSITE" id="PS51257">
    <property type="entry name" value="PROKAR_LIPOPROTEIN"/>
    <property type="match status" value="1"/>
</dbReference>
<dbReference type="SUPFAM" id="SSF81345">
    <property type="entry name" value="ABC transporter involved in vitamin B12 uptake, BtuC"/>
    <property type="match status" value="1"/>
</dbReference>
<feature type="transmembrane region" description="Helical" evidence="8">
    <location>
        <begin position="149"/>
        <end position="172"/>
    </location>
</feature>
<dbReference type="Proteomes" id="UP001163831">
    <property type="component" value="Chromosome"/>
</dbReference>
<comment type="similarity">
    <text evidence="2">Belongs to the binding-protein-dependent transport system permease family. FecCD subfamily.</text>
</comment>
<reference evidence="9" key="1">
    <citation type="submission" date="2022-10" db="EMBL/GenBank/DDBJ databases">
        <title>Candidatus Kirkpatrella diaphorinas gen. nov., sp. nov., an uncultured endosymbiont identified in a population of Diaphorina citri from Hawaii.</title>
        <authorList>
            <person name="Henry E.M."/>
            <person name="Carlson C.R."/>
            <person name="Kuo Y.-W."/>
        </authorList>
    </citation>
    <scope>NUCLEOTIDE SEQUENCE</scope>
    <source>
        <strain evidence="9">CADCRV1</strain>
    </source>
</reference>
<proteinExistence type="inferred from homology"/>
<evidence type="ECO:0000256" key="3">
    <source>
        <dbReference type="ARBA" id="ARBA00022448"/>
    </source>
</evidence>
<evidence type="ECO:0000313" key="10">
    <source>
        <dbReference type="Proteomes" id="UP001163831"/>
    </source>
</evidence>